<accession>A0AAV5J982</accession>
<keyword evidence="2" id="KW-1185">Reference proteome</keyword>
<dbReference type="AlphaFoldDB" id="A0AAV5J982"/>
<evidence type="ECO:0000313" key="1">
    <source>
        <dbReference type="EMBL" id="GKV06939.1"/>
    </source>
</evidence>
<comment type="caution">
    <text evidence="1">The sequence shown here is derived from an EMBL/GenBank/DDBJ whole genome shotgun (WGS) entry which is preliminary data.</text>
</comment>
<dbReference type="Proteomes" id="UP001054252">
    <property type="component" value="Unassembled WGS sequence"/>
</dbReference>
<dbReference type="EMBL" id="BPVZ01000026">
    <property type="protein sequence ID" value="GKV06939.1"/>
    <property type="molecule type" value="Genomic_DNA"/>
</dbReference>
<gene>
    <name evidence="1" type="ORF">SLEP1_g18756</name>
</gene>
<reference evidence="1 2" key="1">
    <citation type="journal article" date="2021" name="Commun. Biol.">
        <title>The genome of Shorea leprosula (Dipterocarpaceae) highlights the ecological relevance of drought in aseasonal tropical rainforests.</title>
        <authorList>
            <person name="Ng K.K.S."/>
            <person name="Kobayashi M.J."/>
            <person name="Fawcett J.A."/>
            <person name="Hatakeyama M."/>
            <person name="Paape T."/>
            <person name="Ng C.H."/>
            <person name="Ang C.C."/>
            <person name="Tnah L.H."/>
            <person name="Lee C.T."/>
            <person name="Nishiyama T."/>
            <person name="Sese J."/>
            <person name="O'Brien M.J."/>
            <person name="Copetti D."/>
            <person name="Mohd Noor M.I."/>
            <person name="Ong R.C."/>
            <person name="Putra M."/>
            <person name="Sireger I.Z."/>
            <person name="Indrioko S."/>
            <person name="Kosugi Y."/>
            <person name="Izuno A."/>
            <person name="Isagi Y."/>
            <person name="Lee S.L."/>
            <person name="Shimizu K.K."/>
        </authorList>
    </citation>
    <scope>NUCLEOTIDE SEQUENCE [LARGE SCALE GENOMIC DNA]</scope>
    <source>
        <strain evidence="1">214</strain>
    </source>
</reference>
<name>A0AAV5J982_9ROSI</name>
<proteinExistence type="predicted"/>
<sequence length="63" mass="7117">MRCYTISTFKASMGTILWVHVLKEGGQGAEDVITNGNSQSGEKQHKLKVTTPLYIFKRNIKYV</sequence>
<evidence type="ECO:0000313" key="2">
    <source>
        <dbReference type="Proteomes" id="UP001054252"/>
    </source>
</evidence>
<protein>
    <submittedName>
        <fullName evidence="1">Uncharacterized protein</fullName>
    </submittedName>
</protein>
<organism evidence="1 2">
    <name type="scientific">Rubroshorea leprosula</name>
    <dbReference type="NCBI Taxonomy" id="152421"/>
    <lineage>
        <taxon>Eukaryota</taxon>
        <taxon>Viridiplantae</taxon>
        <taxon>Streptophyta</taxon>
        <taxon>Embryophyta</taxon>
        <taxon>Tracheophyta</taxon>
        <taxon>Spermatophyta</taxon>
        <taxon>Magnoliopsida</taxon>
        <taxon>eudicotyledons</taxon>
        <taxon>Gunneridae</taxon>
        <taxon>Pentapetalae</taxon>
        <taxon>rosids</taxon>
        <taxon>malvids</taxon>
        <taxon>Malvales</taxon>
        <taxon>Dipterocarpaceae</taxon>
        <taxon>Rubroshorea</taxon>
    </lineage>
</organism>